<dbReference type="Proteomes" id="UP000076738">
    <property type="component" value="Unassembled WGS sequence"/>
</dbReference>
<evidence type="ECO:0000313" key="2">
    <source>
        <dbReference type="EMBL" id="KZO93059.1"/>
    </source>
</evidence>
<feature type="region of interest" description="Disordered" evidence="1">
    <location>
        <begin position="88"/>
        <end position="107"/>
    </location>
</feature>
<evidence type="ECO:0000313" key="3">
    <source>
        <dbReference type="Proteomes" id="UP000076738"/>
    </source>
</evidence>
<evidence type="ECO:0000256" key="1">
    <source>
        <dbReference type="SAM" id="MobiDB-lite"/>
    </source>
</evidence>
<accession>A0A167IXG8</accession>
<gene>
    <name evidence="2" type="ORF">CALVIDRAFT_266880</name>
</gene>
<dbReference type="EMBL" id="KV417304">
    <property type="protein sequence ID" value="KZO93059.1"/>
    <property type="molecule type" value="Genomic_DNA"/>
</dbReference>
<name>A0A167IXG8_CALVF</name>
<dbReference type="AlphaFoldDB" id="A0A167IXG8"/>
<proteinExistence type="predicted"/>
<organism evidence="2 3">
    <name type="scientific">Calocera viscosa (strain TUFC12733)</name>
    <dbReference type="NCBI Taxonomy" id="1330018"/>
    <lineage>
        <taxon>Eukaryota</taxon>
        <taxon>Fungi</taxon>
        <taxon>Dikarya</taxon>
        <taxon>Basidiomycota</taxon>
        <taxon>Agaricomycotina</taxon>
        <taxon>Dacrymycetes</taxon>
        <taxon>Dacrymycetales</taxon>
        <taxon>Dacrymycetaceae</taxon>
        <taxon>Calocera</taxon>
    </lineage>
</organism>
<sequence length="107" mass="11959">MPLRGNEQRVLYALCCVGTASRLHGRVRQRYNRAFRGTSPIMGYLAEDQQLESKVSGILMSSHVTGNREGESAGPLLRISNIGLPADRKAPVSLQSERQRQFIDEPY</sequence>
<protein>
    <submittedName>
        <fullName evidence="2">Uncharacterized protein</fullName>
    </submittedName>
</protein>
<reference evidence="2 3" key="1">
    <citation type="journal article" date="2016" name="Mol. Biol. Evol.">
        <title>Comparative Genomics of Early-Diverging Mushroom-Forming Fungi Provides Insights into the Origins of Lignocellulose Decay Capabilities.</title>
        <authorList>
            <person name="Nagy L.G."/>
            <person name="Riley R."/>
            <person name="Tritt A."/>
            <person name="Adam C."/>
            <person name="Daum C."/>
            <person name="Floudas D."/>
            <person name="Sun H."/>
            <person name="Yadav J.S."/>
            <person name="Pangilinan J."/>
            <person name="Larsson K.H."/>
            <person name="Matsuura K."/>
            <person name="Barry K."/>
            <person name="Labutti K."/>
            <person name="Kuo R."/>
            <person name="Ohm R.A."/>
            <person name="Bhattacharya S.S."/>
            <person name="Shirouzu T."/>
            <person name="Yoshinaga Y."/>
            <person name="Martin F.M."/>
            <person name="Grigoriev I.V."/>
            <person name="Hibbett D.S."/>
        </authorList>
    </citation>
    <scope>NUCLEOTIDE SEQUENCE [LARGE SCALE GENOMIC DNA]</scope>
    <source>
        <strain evidence="2 3">TUFC12733</strain>
    </source>
</reference>
<feature type="compositionally biased region" description="Basic and acidic residues" evidence="1">
    <location>
        <begin position="97"/>
        <end position="107"/>
    </location>
</feature>
<keyword evidence="3" id="KW-1185">Reference proteome</keyword>